<evidence type="ECO:0000313" key="3">
    <source>
        <dbReference type="Proteomes" id="UP001320119"/>
    </source>
</evidence>
<dbReference type="EMBL" id="AP023086">
    <property type="protein sequence ID" value="BCD97615.1"/>
    <property type="molecule type" value="Genomic_DNA"/>
</dbReference>
<protein>
    <submittedName>
        <fullName evidence="2">Lysophospholipase</fullName>
        <ecNumber evidence="2">3.1.1.5</ecNumber>
    </submittedName>
</protein>
<name>A0AAN1WHB7_9GAMM</name>
<proteinExistence type="predicted"/>
<reference evidence="2 3" key="1">
    <citation type="journal article" date="2022" name="IScience">
        <title>An ultrasensitive nanofiber-based assay for enzymatic hydrolysis and deep-sea microbial degradation of cellulose.</title>
        <authorList>
            <person name="Tsudome M."/>
            <person name="Tachioka M."/>
            <person name="Miyazaki M."/>
            <person name="Uchimura K."/>
            <person name="Tsuda M."/>
            <person name="Takaki Y."/>
            <person name="Deguchi S."/>
        </authorList>
    </citation>
    <scope>NUCLEOTIDE SEQUENCE [LARGE SCALE GENOMIC DNA]</scope>
    <source>
        <strain evidence="2 3">GE09</strain>
    </source>
</reference>
<dbReference type="AlphaFoldDB" id="A0AAN1WHB7"/>
<dbReference type="PANTHER" id="PTHR11614">
    <property type="entry name" value="PHOSPHOLIPASE-RELATED"/>
    <property type="match status" value="1"/>
</dbReference>
<dbReference type="EC" id="3.1.1.5" evidence="2"/>
<dbReference type="InterPro" id="IPR000073">
    <property type="entry name" value="AB_hydrolase_1"/>
</dbReference>
<keyword evidence="3" id="KW-1185">Reference proteome</keyword>
<evidence type="ECO:0000313" key="2">
    <source>
        <dbReference type="EMBL" id="BCD97615.1"/>
    </source>
</evidence>
<feature type="domain" description="Serine aminopeptidase S33" evidence="1">
    <location>
        <begin position="79"/>
        <end position="310"/>
    </location>
</feature>
<dbReference type="Pfam" id="PF12146">
    <property type="entry name" value="Hydrolase_4"/>
    <property type="match status" value="1"/>
</dbReference>
<keyword evidence="2" id="KW-0378">Hydrolase</keyword>
<dbReference type="KEGG" id="marq:MARGE09_P1816"/>
<accession>A0AAN1WHB7</accession>
<dbReference type="SUPFAM" id="SSF53474">
    <property type="entry name" value="alpha/beta-Hydrolases"/>
    <property type="match status" value="1"/>
</dbReference>
<gene>
    <name evidence="2" type="ORF">MARGE09_P1816</name>
</gene>
<dbReference type="InterPro" id="IPR022742">
    <property type="entry name" value="Hydrolase_4"/>
</dbReference>
<evidence type="ECO:0000259" key="1">
    <source>
        <dbReference type="Pfam" id="PF12146"/>
    </source>
</evidence>
<dbReference type="InterPro" id="IPR051044">
    <property type="entry name" value="MAG_DAG_Lipase"/>
</dbReference>
<sequence>MFDHHDLLRLQKTFSEFSLDRMCRTTNTDLPALYHYLEFYGFLYTLKGLSVEYYCGYRTPEGEAGRWGRIATHYWRLSEARGTVFVVHGLFDHVGLYQPAVRYLLDQGYSVVAIDLPGHGLSDGEATVIDSFDSYADVLAECVAYFESRMQGPAYGLGQSTGGAVVLNHCFRAAKCGDSCPYQAIILLAPLLRSVRWRWVNMVYRAFSPIIRSINRSFVTNSHNESFNHFLATSDILQSRRLSVRWVTAMREWAFNFDQQPKLDVPALLVQGTGDRVVDWRFNVPAFCGKLSNVEQLQIDKAMHHLVNESPEYRRPLVKAVGVFLANHAASGADASGFRDPNTNERDLD</sequence>
<dbReference type="PRINTS" id="PR00111">
    <property type="entry name" value="ABHYDROLASE"/>
</dbReference>
<dbReference type="GO" id="GO:0004622">
    <property type="term" value="F:phosphatidylcholine lysophospholipase activity"/>
    <property type="evidence" value="ECO:0007669"/>
    <property type="project" value="UniProtKB-EC"/>
</dbReference>
<dbReference type="Gene3D" id="3.40.50.1820">
    <property type="entry name" value="alpha/beta hydrolase"/>
    <property type="match status" value="1"/>
</dbReference>
<dbReference type="RefSeq" id="WP_236987079.1">
    <property type="nucleotide sequence ID" value="NZ_AP023086.1"/>
</dbReference>
<organism evidence="2 3">
    <name type="scientific">Marinagarivorans cellulosilyticus</name>
    <dbReference type="NCBI Taxonomy" id="2721545"/>
    <lineage>
        <taxon>Bacteria</taxon>
        <taxon>Pseudomonadati</taxon>
        <taxon>Pseudomonadota</taxon>
        <taxon>Gammaproteobacteria</taxon>
        <taxon>Cellvibrionales</taxon>
        <taxon>Cellvibrionaceae</taxon>
        <taxon>Marinagarivorans</taxon>
    </lineage>
</organism>
<dbReference type="InterPro" id="IPR029058">
    <property type="entry name" value="AB_hydrolase_fold"/>
</dbReference>
<dbReference type="Proteomes" id="UP001320119">
    <property type="component" value="Chromosome"/>
</dbReference>